<comment type="caution">
    <text evidence="1">The sequence shown here is derived from an EMBL/GenBank/DDBJ whole genome shotgun (WGS) entry which is preliminary data.</text>
</comment>
<accession>A0AAW2EGR5</accession>
<gene>
    <name evidence="1" type="ORF">PUN28_017969</name>
</gene>
<name>A0AAW2EGR5_9HYME</name>
<evidence type="ECO:0000313" key="1">
    <source>
        <dbReference type="EMBL" id="KAL0102392.1"/>
    </source>
</evidence>
<reference evidence="1 2" key="1">
    <citation type="submission" date="2023-03" db="EMBL/GenBank/DDBJ databases">
        <title>High recombination rates correlate with genetic variation in Cardiocondyla obscurior ants.</title>
        <authorList>
            <person name="Errbii M."/>
        </authorList>
    </citation>
    <scope>NUCLEOTIDE SEQUENCE [LARGE SCALE GENOMIC DNA]</scope>
    <source>
        <strain evidence="1">Alpha-2009</strain>
        <tissue evidence="1">Whole body</tissue>
    </source>
</reference>
<sequence length="145" mass="16073">MKMCDLLGGIKTLPQPPATLRRHFLCIKMLSASAKDSCLTTPVKFIVRTDQEFPDKYENTMPNRCDMLHASFSAVQRLRTHASQNSSRIRKGNLFRLLTPPSSDNSAKIRQCRKRQSGKLCPGNMKCTVTGNNGLSRCGDGGSRA</sequence>
<dbReference type="AlphaFoldDB" id="A0AAW2EGR5"/>
<proteinExistence type="predicted"/>
<organism evidence="1 2">
    <name type="scientific">Cardiocondyla obscurior</name>
    <dbReference type="NCBI Taxonomy" id="286306"/>
    <lineage>
        <taxon>Eukaryota</taxon>
        <taxon>Metazoa</taxon>
        <taxon>Ecdysozoa</taxon>
        <taxon>Arthropoda</taxon>
        <taxon>Hexapoda</taxon>
        <taxon>Insecta</taxon>
        <taxon>Pterygota</taxon>
        <taxon>Neoptera</taxon>
        <taxon>Endopterygota</taxon>
        <taxon>Hymenoptera</taxon>
        <taxon>Apocrita</taxon>
        <taxon>Aculeata</taxon>
        <taxon>Formicoidea</taxon>
        <taxon>Formicidae</taxon>
        <taxon>Myrmicinae</taxon>
        <taxon>Cardiocondyla</taxon>
    </lineage>
</organism>
<keyword evidence="2" id="KW-1185">Reference proteome</keyword>
<evidence type="ECO:0000313" key="2">
    <source>
        <dbReference type="Proteomes" id="UP001430953"/>
    </source>
</evidence>
<dbReference type="Proteomes" id="UP001430953">
    <property type="component" value="Unassembled WGS sequence"/>
</dbReference>
<protein>
    <submittedName>
        <fullName evidence="1">Uncharacterized protein</fullName>
    </submittedName>
</protein>
<dbReference type="EMBL" id="JADYXP020000022">
    <property type="protein sequence ID" value="KAL0102392.1"/>
    <property type="molecule type" value="Genomic_DNA"/>
</dbReference>